<evidence type="ECO:0000313" key="3">
    <source>
        <dbReference type="Proteomes" id="UP000273982"/>
    </source>
</evidence>
<evidence type="ECO:0000259" key="1">
    <source>
        <dbReference type="Pfam" id="PF00535"/>
    </source>
</evidence>
<dbReference type="CDD" id="cd00761">
    <property type="entry name" value="Glyco_tranf_GTA_type"/>
    <property type="match status" value="1"/>
</dbReference>
<dbReference type="Proteomes" id="UP000273982">
    <property type="component" value="Chromosome"/>
</dbReference>
<dbReference type="InterPro" id="IPR001173">
    <property type="entry name" value="Glyco_trans_2-like"/>
</dbReference>
<dbReference type="GO" id="GO:0016740">
    <property type="term" value="F:transferase activity"/>
    <property type="evidence" value="ECO:0007669"/>
    <property type="project" value="UniProtKB-KW"/>
</dbReference>
<dbReference type="PANTHER" id="PTHR43685">
    <property type="entry name" value="GLYCOSYLTRANSFERASE"/>
    <property type="match status" value="1"/>
</dbReference>
<dbReference type="RefSeq" id="WP_124739696.1">
    <property type="nucleotide sequence ID" value="NZ_CP034086.1"/>
</dbReference>
<dbReference type="InterPro" id="IPR029044">
    <property type="entry name" value="Nucleotide-diphossugar_trans"/>
</dbReference>
<dbReference type="KEGG" id="mros:EHO51_15900"/>
<dbReference type="PANTHER" id="PTHR43685:SF11">
    <property type="entry name" value="GLYCOSYLTRANSFERASE TAGX-RELATED"/>
    <property type="match status" value="1"/>
</dbReference>
<keyword evidence="2" id="KW-0808">Transferase</keyword>
<gene>
    <name evidence="2" type="ORF">EHO51_15900</name>
</gene>
<evidence type="ECO:0000313" key="2">
    <source>
        <dbReference type="EMBL" id="AZG78098.1"/>
    </source>
</evidence>
<dbReference type="Gene3D" id="3.90.550.10">
    <property type="entry name" value="Spore Coat Polysaccharide Biosynthesis Protein SpsA, Chain A"/>
    <property type="match status" value="1"/>
</dbReference>
<dbReference type="Pfam" id="PF00535">
    <property type="entry name" value="Glycos_transf_2"/>
    <property type="match status" value="1"/>
</dbReference>
<sequence>MAKPLISVVVPMYNHENYIERALASIFEQDYRPTEIIAIDDGSKDRTYEIARNFLGRHAPSAIVLRRDNRGAAQTINQAMSLARGDYINILNSDDFFSPRRLSRCMDAVRRTGKQLVFTGVNFVDHTGQMASEDDYIRNLKNASLESRKLPTLGFALMRHQLAISTGNFFFASKLAWRVGPFQDYRYVHDWDFILRSLFFSEPAFIEDKLYNYRFHGENSFKSLANVAEYETSEVMRNFLCLMTSRVPENHRAPCPFFWPEVFEYYIRQWNYHIYLPPRFRHVLSEGERVL</sequence>
<reference evidence="2 3" key="1">
    <citation type="submission" date="2018-11" db="EMBL/GenBank/DDBJ databases">
        <title>Genome squencing of methanotrophic bacteria isolated from alkaline groundwater in Korea.</title>
        <authorList>
            <person name="Nguyen L.N."/>
        </authorList>
    </citation>
    <scope>NUCLEOTIDE SEQUENCE [LARGE SCALE GENOMIC DNA]</scope>
    <source>
        <strain evidence="2 3">GW6</strain>
    </source>
</reference>
<proteinExistence type="predicted"/>
<feature type="domain" description="Glycosyltransferase 2-like" evidence="1">
    <location>
        <begin position="7"/>
        <end position="123"/>
    </location>
</feature>
<dbReference type="AlphaFoldDB" id="A0A3G8MB60"/>
<protein>
    <submittedName>
        <fullName evidence="2">Glycosyltransferase family 2 protein</fullName>
    </submittedName>
</protein>
<dbReference type="InterPro" id="IPR050834">
    <property type="entry name" value="Glycosyltransf_2"/>
</dbReference>
<dbReference type="EMBL" id="CP034086">
    <property type="protein sequence ID" value="AZG78098.1"/>
    <property type="molecule type" value="Genomic_DNA"/>
</dbReference>
<name>A0A3G8MB60_9HYPH</name>
<dbReference type="SUPFAM" id="SSF53448">
    <property type="entry name" value="Nucleotide-diphospho-sugar transferases"/>
    <property type="match status" value="1"/>
</dbReference>
<organism evidence="2 3">
    <name type="scientific">Methylocystis rosea</name>
    <dbReference type="NCBI Taxonomy" id="173366"/>
    <lineage>
        <taxon>Bacteria</taxon>
        <taxon>Pseudomonadati</taxon>
        <taxon>Pseudomonadota</taxon>
        <taxon>Alphaproteobacteria</taxon>
        <taxon>Hyphomicrobiales</taxon>
        <taxon>Methylocystaceae</taxon>
        <taxon>Methylocystis</taxon>
    </lineage>
</organism>
<accession>A0A3G8MB60</accession>